<dbReference type="PANTHER" id="PTHR22901">
    <property type="entry name" value="SIALATE O-ACETYLESTERASE"/>
    <property type="match status" value="1"/>
</dbReference>
<dbReference type="InterPro" id="IPR006104">
    <property type="entry name" value="Glyco_hydro_2_N"/>
</dbReference>
<dbReference type="GO" id="GO:0005975">
    <property type="term" value="P:carbohydrate metabolic process"/>
    <property type="evidence" value="ECO:0007669"/>
    <property type="project" value="InterPro"/>
</dbReference>
<dbReference type="GO" id="GO:0001681">
    <property type="term" value="F:sialate O-acetylesterase activity"/>
    <property type="evidence" value="ECO:0007669"/>
    <property type="project" value="InterPro"/>
</dbReference>
<evidence type="ECO:0000313" key="6">
    <source>
        <dbReference type="Proteomes" id="UP000237662"/>
    </source>
</evidence>
<dbReference type="SUPFAM" id="SSF49785">
    <property type="entry name" value="Galactose-binding domain-like"/>
    <property type="match status" value="1"/>
</dbReference>
<dbReference type="InterPro" id="IPR002509">
    <property type="entry name" value="NODB_dom"/>
</dbReference>
<dbReference type="PROSITE" id="PS51677">
    <property type="entry name" value="NODB"/>
    <property type="match status" value="1"/>
</dbReference>
<name>A0A2S6I2N4_9BACT</name>
<dbReference type="Gene3D" id="3.40.50.1110">
    <property type="entry name" value="SGNH hydrolase"/>
    <property type="match status" value="1"/>
</dbReference>
<evidence type="ECO:0000256" key="3">
    <source>
        <dbReference type="SAM" id="SignalP"/>
    </source>
</evidence>
<comment type="similarity">
    <text evidence="1">Belongs to the glycosyl hydrolase 2 family.</text>
</comment>
<dbReference type="SUPFAM" id="SSF88713">
    <property type="entry name" value="Glycoside hydrolase/deacetylase"/>
    <property type="match status" value="1"/>
</dbReference>
<dbReference type="GO" id="GO:0016810">
    <property type="term" value="F:hydrolase activity, acting on carbon-nitrogen (but not peptide) bonds"/>
    <property type="evidence" value="ECO:0007669"/>
    <property type="project" value="InterPro"/>
</dbReference>
<reference evidence="5 6" key="1">
    <citation type="submission" date="2018-02" db="EMBL/GenBank/DDBJ databases">
        <title>Genomic Encyclopedia of Archaeal and Bacterial Type Strains, Phase II (KMG-II): from individual species to whole genera.</title>
        <authorList>
            <person name="Goeker M."/>
        </authorList>
    </citation>
    <scope>NUCLEOTIDE SEQUENCE [LARGE SCALE GENOMIC DNA]</scope>
    <source>
        <strain evidence="5 6">DSM 29526</strain>
    </source>
</reference>
<dbReference type="SUPFAM" id="SSF52266">
    <property type="entry name" value="SGNH hydrolase"/>
    <property type="match status" value="1"/>
</dbReference>
<feature type="chain" id="PRO_5015589958" evidence="3">
    <location>
        <begin position="29"/>
        <end position="903"/>
    </location>
</feature>
<dbReference type="InterPro" id="IPR005181">
    <property type="entry name" value="SASA"/>
</dbReference>
<dbReference type="InterPro" id="IPR008979">
    <property type="entry name" value="Galactose-bd-like_sf"/>
</dbReference>
<dbReference type="AlphaFoldDB" id="A0A2S6I2N4"/>
<evidence type="ECO:0000259" key="4">
    <source>
        <dbReference type="PROSITE" id="PS51677"/>
    </source>
</evidence>
<evidence type="ECO:0000256" key="2">
    <source>
        <dbReference type="ARBA" id="ARBA00022801"/>
    </source>
</evidence>
<dbReference type="Pfam" id="PF01522">
    <property type="entry name" value="Polysacc_deac_1"/>
    <property type="match status" value="1"/>
</dbReference>
<dbReference type="InterPro" id="IPR039329">
    <property type="entry name" value="SIAE"/>
</dbReference>
<dbReference type="RefSeq" id="WP_104419926.1">
    <property type="nucleotide sequence ID" value="NZ_PTJC01000006.1"/>
</dbReference>
<dbReference type="InterPro" id="IPR036514">
    <property type="entry name" value="SGNH_hydro_sf"/>
</dbReference>
<protein>
    <submittedName>
        <fullName evidence="5">Sialate O-acetylesterase</fullName>
    </submittedName>
</protein>
<dbReference type="OrthoDB" id="9816001at2"/>
<keyword evidence="3" id="KW-0732">Signal</keyword>
<dbReference type="PANTHER" id="PTHR22901:SF0">
    <property type="entry name" value="SIALATE O-ACETYLESTERASE"/>
    <property type="match status" value="1"/>
</dbReference>
<evidence type="ECO:0000256" key="1">
    <source>
        <dbReference type="ARBA" id="ARBA00007401"/>
    </source>
</evidence>
<dbReference type="Pfam" id="PF02837">
    <property type="entry name" value="Glyco_hydro_2_N"/>
    <property type="match status" value="1"/>
</dbReference>
<organism evidence="5 6">
    <name type="scientific">Neolewinella xylanilytica</name>
    <dbReference type="NCBI Taxonomy" id="1514080"/>
    <lineage>
        <taxon>Bacteria</taxon>
        <taxon>Pseudomonadati</taxon>
        <taxon>Bacteroidota</taxon>
        <taxon>Saprospiria</taxon>
        <taxon>Saprospirales</taxon>
        <taxon>Lewinellaceae</taxon>
        <taxon>Neolewinella</taxon>
    </lineage>
</organism>
<proteinExistence type="inferred from homology"/>
<accession>A0A2S6I2N4</accession>
<keyword evidence="2" id="KW-0378">Hydrolase</keyword>
<dbReference type="Gene3D" id="2.60.120.260">
    <property type="entry name" value="Galactose-binding domain-like"/>
    <property type="match status" value="1"/>
</dbReference>
<sequence length="903" mass="100503">MPTRNRFRYFSAALVCALLLLTGATASAQIRLPRLISDNVVLQRDQDLELWGWASPGERIRIDIAGARLRTRADGEGNWSVTLPAQPAGGPFEMTLIGENELTIGNVSFGDVWVCSGQSNMTVWLERVKEIYAEEIAAADEPEIREFFVPTMTELAGPREDFPEGEWKAVTPETVMDMSAIGYFFARRLHETYDIPIGIINTAVGGTPIEAWTSAEGLRSFPELRETIARNSDPEFLERLNAPRAGGGRPAGPPPVTDQGLIEAWYAPDYEPRGWQPYYIPGYWEDQGVSDLNGSVWFRREIDIPAEWAGKELKLFMGRIVDADAMYVNGQQIGNITYQYPPRRYVVPEGLLREGKNLLTVRVMNYGGKGGFVPDKTYVLTDGKDSMDLKGTWQYKVGEVYVPRARGGGGGFSFSAQNQPSALYNAMIAPIERFAVKGFNWYQGESNVGGAQEYYQLLPALIRDWRDNFDQGALPFLTVQLANFQDATYVPVESQWAVLRDAQLQSLKLPNTGLAVAIDIGEWNDIHPLNKKDVAERLALEARRIAYGEVDLVSTGPLYASASVDADSLRIRFDRVGRGLTTTDGLDPQYFSIAGYDREYHWAEARIEGDEVIVWSDAVTDPRYVRYAWADNPFGANLTNDTGLPASPFQSDNRVATADSLWRGKQAGVVLTYDDALTGQLDRVVPLLDSLNLKASFYLTASFPGFQNRLEDWRRVARSGHELGNHTLYHPCDARGAGREWVAADNDLSKYTTDQLLREIDVTNSLLQALDGESERTFAYTCGDTATADGSFKEALQDRFIAARGTTPGLDGVGSADLYDLHTYVANGHSAEEMIAWIERAKEENALVTLLFHGVGGGHDINVSEAAHRELVEYLYRNQDELWVTTLRDVSRHMVDQAAIINK</sequence>
<dbReference type="Proteomes" id="UP000237662">
    <property type="component" value="Unassembled WGS sequence"/>
</dbReference>
<dbReference type="EMBL" id="PTJC01000006">
    <property type="protein sequence ID" value="PPK85425.1"/>
    <property type="molecule type" value="Genomic_DNA"/>
</dbReference>
<comment type="caution">
    <text evidence="5">The sequence shown here is derived from an EMBL/GenBank/DDBJ whole genome shotgun (WGS) entry which is preliminary data.</text>
</comment>
<dbReference type="Gene3D" id="2.60.40.10">
    <property type="entry name" value="Immunoglobulins"/>
    <property type="match status" value="1"/>
</dbReference>
<feature type="domain" description="NodB homology" evidence="4">
    <location>
        <begin position="667"/>
        <end position="885"/>
    </location>
</feature>
<keyword evidence="6" id="KW-1185">Reference proteome</keyword>
<dbReference type="Gene3D" id="3.20.20.370">
    <property type="entry name" value="Glycoside hydrolase/deacetylase"/>
    <property type="match status" value="1"/>
</dbReference>
<evidence type="ECO:0000313" key="5">
    <source>
        <dbReference type="EMBL" id="PPK85425.1"/>
    </source>
</evidence>
<dbReference type="GO" id="GO:0004553">
    <property type="term" value="F:hydrolase activity, hydrolyzing O-glycosyl compounds"/>
    <property type="evidence" value="ECO:0007669"/>
    <property type="project" value="InterPro"/>
</dbReference>
<dbReference type="Pfam" id="PF03629">
    <property type="entry name" value="SASA"/>
    <property type="match status" value="2"/>
</dbReference>
<dbReference type="CDD" id="cd10967">
    <property type="entry name" value="CE4_GLA_like_6s"/>
    <property type="match status" value="1"/>
</dbReference>
<dbReference type="InterPro" id="IPR011330">
    <property type="entry name" value="Glyco_hydro/deAcase_b/a-brl"/>
</dbReference>
<gene>
    <name evidence="5" type="ORF">CLV84_2322</name>
</gene>
<dbReference type="InterPro" id="IPR013783">
    <property type="entry name" value="Ig-like_fold"/>
</dbReference>
<feature type="signal peptide" evidence="3">
    <location>
        <begin position="1"/>
        <end position="28"/>
    </location>
</feature>